<reference evidence="3" key="1">
    <citation type="journal article" date="2015" name="PLoS Genet.">
        <title>Genome Sequence and Transcriptome Analyses of Chrysochromulina tobin: Metabolic Tools for Enhanced Algal Fitness in the Prominent Order Prymnesiales (Haptophyceae).</title>
        <authorList>
            <person name="Hovde B.T."/>
            <person name="Deodato C.R."/>
            <person name="Hunsperger H.M."/>
            <person name="Ryken S.A."/>
            <person name="Yost W."/>
            <person name="Jha R.K."/>
            <person name="Patterson J."/>
            <person name="Monnat R.J. Jr."/>
            <person name="Barlow S.B."/>
            <person name="Starkenburg S.R."/>
            <person name="Cattolico R.A."/>
        </authorList>
    </citation>
    <scope>NUCLEOTIDE SEQUENCE</scope>
    <source>
        <strain evidence="3">CCMP291</strain>
    </source>
</reference>
<organism evidence="2 3">
    <name type="scientific">Chrysochromulina tobinii</name>
    <dbReference type="NCBI Taxonomy" id="1460289"/>
    <lineage>
        <taxon>Eukaryota</taxon>
        <taxon>Haptista</taxon>
        <taxon>Haptophyta</taxon>
        <taxon>Prymnesiophyceae</taxon>
        <taxon>Prymnesiales</taxon>
        <taxon>Chrysochromulinaceae</taxon>
        <taxon>Chrysochromulina</taxon>
    </lineage>
</organism>
<accession>A0A0M0JSG5</accession>
<evidence type="ECO:0000313" key="3">
    <source>
        <dbReference type="Proteomes" id="UP000037460"/>
    </source>
</evidence>
<proteinExistence type="predicted"/>
<dbReference type="Proteomes" id="UP000037460">
    <property type="component" value="Unassembled WGS sequence"/>
</dbReference>
<evidence type="ECO:0000256" key="1">
    <source>
        <dbReference type="SAM" id="MobiDB-lite"/>
    </source>
</evidence>
<protein>
    <submittedName>
        <fullName evidence="2">Uncharacterized protein</fullName>
    </submittedName>
</protein>
<keyword evidence="3" id="KW-1185">Reference proteome</keyword>
<dbReference type="AlphaFoldDB" id="A0A0M0JSG5"/>
<feature type="region of interest" description="Disordered" evidence="1">
    <location>
        <begin position="797"/>
        <end position="864"/>
    </location>
</feature>
<dbReference type="EMBL" id="JWZX01002416">
    <property type="protein sequence ID" value="KOO29435.1"/>
    <property type="molecule type" value="Genomic_DNA"/>
</dbReference>
<comment type="caution">
    <text evidence="2">The sequence shown here is derived from an EMBL/GenBank/DDBJ whole genome shotgun (WGS) entry which is preliminary data.</text>
</comment>
<feature type="compositionally biased region" description="Basic and acidic residues" evidence="1">
    <location>
        <begin position="821"/>
        <end position="833"/>
    </location>
</feature>
<sequence length="864" mass="89640">MDRSARRVTIQSMTVDPDESNAEAFAAVGLIPPVGKEVTLILTTIGRKKIIESVHALFGDEPDLTEIAVNAGLYLLEHVPEFNNNETRSGIDVNATLAFQKAKADELDAAAAAAHEADEDPTFPPAAEAVVPESDNEAATEPPEHAGAGAIATVPPKKSVYEAIAATALASSTGSATPGLRRSSPFTGRTMTTPKAHGPFADTISDAGLAGLLEALLRAGITTLVSLKKHDIADLTASLRRPHVKLGSTYTLSRVDVKSFLELGVKPSAAEAGAAGVVVSGDEDVFSLAASTLGAASSVPPLFSLAAKPAPLAATAPARKVATPSAPAPLSMPAVPRPPIPSAMPAPATTLVSQSAHAITEALETCPRALALLQGVPKSELVLAQLWTIAHAIDYETACSFENMDKSEDSAVDAIDAGIAALCAAGTLSFDETVGSRSTPCASMREVRKKVAEWAARSRVVVPKADLPSEIDAGAMTMQSGLAMLAASSQSFAGDNLKHVEEHGAAEARAVAVHGNAQSKQRLLDLGAKMSSGMSNADKIAAHAQACETDAKVAALLASSHIKRITGALALTPGLVEVAAVAGQVRAAVVRAAKEELRAQEHVRPYAEPEALVKAVQAGRLYDKGSNALSLKPLAGTEKELEYLAQPAVSPKPSGAAAELAVTRNLFAAIPLLQTIFGMAAPWDTTAVKTLANVHTVMAHGLAKHGASTTVLNVLMPLMREYEERVDSFQRSPSAEIPDLASCWAHTKTLAITATFITEARKQMANLDIAPDAQALKAQNDAQSKELKALQERMKKLEAKPGGPTKPPPTPGDGEASKGAAKKEALRLGRELLAKQAGAAGQPAPPAKKLTIAKERDGDLATQL</sequence>
<name>A0A0M0JSG5_9EUKA</name>
<evidence type="ECO:0000313" key="2">
    <source>
        <dbReference type="EMBL" id="KOO29435.1"/>
    </source>
</evidence>
<feature type="compositionally biased region" description="Low complexity" evidence="1">
    <location>
        <begin position="834"/>
        <end position="850"/>
    </location>
</feature>
<feature type="compositionally biased region" description="Basic and acidic residues" evidence="1">
    <location>
        <begin position="852"/>
        <end position="864"/>
    </location>
</feature>
<gene>
    <name evidence="2" type="ORF">Ctob_012988</name>
</gene>